<name>A0A9D4MPA6_DREPO</name>
<keyword evidence="2" id="KW-1185">Reference proteome</keyword>
<protein>
    <submittedName>
        <fullName evidence="1">Uncharacterized protein</fullName>
    </submittedName>
</protein>
<sequence>MLRVKVRMRTVTRKQSVGHRRPKRLFQTHNHIQYRSFHPITSNTEVFTIASFANGLQMPQTGHQIKIQDSCALCDTPAQAFVK</sequence>
<accession>A0A9D4MPA6</accession>
<dbReference type="AlphaFoldDB" id="A0A9D4MPA6"/>
<proteinExistence type="predicted"/>
<organism evidence="1 2">
    <name type="scientific">Dreissena polymorpha</name>
    <name type="common">Zebra mussel</name>
    <name type="synonym">Mytilus polymorpha</name>
    <dbReference type="NCBI Taxonomy" id="45954"/>
    <lineage>
        <taxon>Eukaryota</taxon>
        <taxon>Metazoa</taxon>
        <taxon>Spiralia</taxon>
        <taxon>Lophotrochozoa</taxon>
        <taxon>Mollusca</taxon>
        <taxon>Bivalvia</taxon>
        <taxon>Autobranchia</taxon>
        <taxon>Heteroconchia</taxon>
        <taxon>Euheterodonta</taxon>
        <taxon>Imparidentia</taxon>
        <taxon>Neoheterodontei</taxon>
        <taxon>Myida</taxon>
        <taxon>Dreissenoidea</taxon>
        <taxon>Dreissenidae</taxon>
        <taxon>Dreissena</taxon>
    </lineage>
</organism>
<reference evidence="1" key="2">
    <citation type="submission" date="2020-11" db="EMBL/GenBank/DDBJ databases">
        <authorList>
            <person name="McCartney M.A."/>
            <person name="Auch B."/>
            <person name="Kono T."/>
            <person name="Mallez S."/>
            <person name="Becker A."/>
            <person name="Gohl D.M."/>
            <person name="Silverstein K.A.T."/>
            <person name="Koren S."/>
            <person name="Bechman K.B."/>
            <person name="Herman A."/>
            <person name="Abrahante J.E."/>
            <person name="Garbe J."/>
        </authorList>
    </citation>
    <scope>NUCLEOTIDE SEQUENCE</scope>
    <source>
        <strain evidence="1">Duluth1</strain>
        <tissue evidence="1">Whole animal</tissue>
    </source>
</reference>
<evidence type="ECO:0000313" key="2">
    <source>
        <dbReference type="Proteomes" id="UP000828390"/>
    </source>
</evidence>
<dbReference type="EMBL" id="JAIWYP010000001">
    <property type="protein sequence ID" value="KAH3880968.1"/>
    <property type="molecule type" value="Genomic_DNA"/>
</dbReference>
<evidence type="ECO:0000313" key="1">
    <source>
        <dbReference type="EMBL" id="KAH3880968.1"/>
    </source>
</evidence>
<dbReference type="Proteomes" id="UP000828390">
    <property type="component" value="Unassembled WGS sequence"/>
</dbReference>
<comment type="caution">
    <text evidence="1">The sequence shown here is derived from an EMBL/GenBank/DDBJ whole genome shotgun (WGS) entry which is preliminary data.</text>
</comment>
<gene>
    <name evidence="1" type="ORF">DPMN_004890</name>
</gene>
<reference evidence="1" key="1">
    <citation type="journal article" date="2019" name="bioRxiv">
        <title>The Genome of the Zebra Mussel, Dreissena polymorpha: A Resource for Invasive Species Research.</title>
        <authorList>
            <person name="McCartney M.A."/>
            <person name="Auch B."/>
            <person name="Kono T."/>
            <person name="Mallez S."/>
            <person name="Zhang Y."/>
            <person name="Obille A."/>
            <person name="Becker A."/>
            <person name="Abrahante J.E."/>
            <person name="Garbe J."/>
            <person name="Badalamenti J.P."/>
            <person name="Herman A."/>
            <person name="Mangelson H."/>
            <person name="Liachko I."/>
            <person name="Sullivan S."/>
            <person name="Sone E.D."/>
            <person name="Koren S."/>
            <person name="Silverstein K.A.T."/>
            <person name="Beckman K.B."/>
            <person name="Gohl D.M."/>
        </authorList>
    </citation>
    <scope>NUCLEOTIDE SEQUENCE</scope>
    <source>
        <strain evidence="1">Duluth1</strain>
        <tissue evidence="1">Whole animal</tissue>
    </source>
</reference>